<feature type="region of interest" description="Disordered" evidence="1">
    <location>
        <begin position="252"/>
        <end position="279"/>
    </location>
</feature>
<organism evidence="2 3">
    <name type="scientific">Patella caerulea</name>
    <name type="common">Rayed Mediterranean limpet</name>
    <dbReference type="NCBI Taxonomy" id="87958"/>
    <lineage>
        <taxon>Eukaryota</taxon>
        <taxon>Metazoa</taxon>
        <taxon>Spiralia</taxon>
        <taxon>Lophotrochozoa</taxon>
        <taxon>Mollusca</taxon>
        <taxon>Gastropoda</taxon>
        <taxon>Patellogastropoda</taxon>
        <taxon>Patelloidea</taxon>
        <taxon>Patellidae</taxon>
        <taxon>Patella</taxon>
    </lineage>
</organism>
<feature type="region of interest" description="Disordered" evidence="1">
    <location>
        <begin position="295"/>
        <end position="334"/>
    </location>
</feature>
<evidence type="ECO:0000256" key="1">
    <source>
        <dbReference type="SAM" id="MobiDB-lite"/>
    </source>
</evidence>
<dbReference type="Proteomes" id="UP001347796">
    <property type="component" value="Unassembled WGS sequence"/>
</dbReference>
<gene>
    <name evidence="2" type="ORF">SNE40_005720</name>
</gene>
<dbReference type="EMBL" id="JAZGQO010000004">
    <property type="protein sequence ID" value="KAK6187765.1"/>
    <property type="molecule type" value="Genomic_DNA"/>
</dbReference>
<feature type="compositionally biased region" description="Polar residues" evidence="1">
    <location>
        <begin position="319"/>
        <end position="334"/>
    </location>
</feature>
<evidence type="ECO:0000313" key="3">
    <source>
        <dbReference type="Proteomes" id="UP001347796"/>
    </source>
</evidence>
<accession>A0AAN8K2C1</accession>
<protein>
    <submittedName>
        <fullName evidence="2">Uncharacterized protein</fullName>
    </submittedName>
</protein>
<proteinExistence type="predicted"/>
<reference evidence="2 3" key="1">
    <citation type="submission" date="2024-01" db="EMBL/GenBank/DDBJ databases">
        <title>The genome of the rayed Mediterranean limpet Patella caerulea (Linnaeus, 1758).</title>
        <authorList>
            <person name="Anh-Thu Weber A."/>
            <person name="Halstead-Nussloch G."/>
        </authorList>
    </citation>
    <scope>NUCLEOTIDE SEQUENCE [LARGE SCALE GENOMIC DNA]</scope>
    <source>
        <strain evidence="2">AATW-2023a</strain>
        <tissue evidence="2">Whole specimen</tissue>
    </source>
</reference>
<keyword evidence="3" id="KW-1185">Reference proteome</keyword>
<name>A0AAN8K2C1_PATCE</name>
<feature type="compositionally biased region" description="Polar residues" evidence="1">
    <location>
        <begin position="300"/>
        <end position="311"/>
    </location>
</feature>
<comment type="caution">
    <text evidence="2">The sequence shown here is derived from an EMBL/GenBank/DDBJ whole genome shotgun (WGS) entry which is preliminary data.</text>
</comment>
<sequence length="334" mass="37404">MEEESPETLVNFVKTVTSSVQSVLRSSTTSCKKATKEQNYTRRRRFKKKSEVTEKSLRKKRQYLVQQYSIQHMYSTSMLNAAPVCFGDKRSALLGINSPPEVCYDNDVDLDIQSCEQFLNEYIPGFGSPRENIPQSYDIFCTDDQTQYQYSSCMIDTQQPSAWDYSPPSEYFYPEPFLEVANTQSYPTVQNLGHVIENATGVKVTCDGSNISSFPDWECRNERFSPILDDDSFSADVFDDIFAEIENNSISSCSEGSMSQTDSSYSADSESSTETASASESTFSFVVSNDDLTAPISQIIDPQQTQSTYPSSPDAVSPEMQSNDTLPSFSSVFL</sequence>
<evidence type="ECO:0000313" key="2">
    <source>
        <dbReference type="EMBL" id="KAK6187765.1"/>
    </source>
</evidence>
<dbReference type="AlphaFoldDB" id="A0AAN8K2C1"/>